<reference evidence="3" key="1">
    <citation type="submission" date="2021-01" db="UniProtKB">
        <authorList>
            <consortium name="EnsemblMetazoa"/>
        </authorList>
    </citation>
    <scope>IDENTIFICATION</scope>
</reference>
<feature type="transmembrane region" description="Helical" evidence="2">
    <location>
        <begin position="477"/>
        <end position="501"/>
    </location>
</feature>
<dbReference type="GeneID" id="136824578"/>
<organism evidence="3 4">
    <name type="scientific">Clytia hemisphaerica</name>
    <dbReference type="NCBI Taxonomy" id="252671"/>
    <lineage>
        <taxon>Eukaryota</taxon>
        <taxon>Metazoa</taxon>
        <taxon>Cnidaria</taxon>
        <taxon>Hydrozoa</taxon>
        <taxon>Hydroidolina</taxon>
        <taxon>Leptothecata</taxon>
        <taxon>Obeliida</taxon>
        <taxon>Clytiidae</taxon>
        <taxon>Clytia</taxon>
    </lineage>
</organism>
<keyword evidence="2" id="KW-1133">Transmembrane helix</keyword>
<accession>A0A7M5WT78</accession>
<sequence length="568" mass="64371">MLGDEDETSSLQEEEMLRGGGDLDTHSDLDRNSTNLLLRAKQFSTDSMASYGSINSAHYENIKPGLKPGVSFDSISDNKIANIKKMFFGRRVDSLTEPGEFEDDHLITRQDKANCTLILFALKHSMKIFLVTSPTILIACCFVIGLSYIPWTDVPSCNNNATQPCTHYRKEYLVYFNTYLRLILLSTTSVFITNIALDGSRQIFKNILYVSIPLTTIATALIPGLLKYNDVILYYYVDIFLCGLFFLVGMVASVFCLSKNLEVQITRKRIFQVLVIPSIIAVLGVNVLDAVVNKEYQIFSKGSIGQYVVRLVIYPITVDILLAITETNVQKIPSNHINNPSHVVYFYQVAFTIVGRYMTTISGGIMDIFIMAASVAGKDFILHRMGRIRCWLAFHTRTLLVKFYPPYANTVDYETFKDWFYSKDFTYFKANTLNSDFAVELTGVIIVPAILATSNKHSSLYSFQDKSFLNSDGTHNYIYILQQEAIQISLVFISIIIVTYIEAKFNRVNLTAVVKRKSYAQYISETLIYLWGILLFLSSVKTTPNYLQCDDMTVCNCDWQIDATKYGC</sequence>
<feature type="transmembrane region" description="Helical" evidence="2">
    <location>
        <begin position="270"/>
        <end position="292"/>
    </location>
</feature>
<dbReference type="AlphaFoldDB" id="A0A7M5WT78"/>
<dbReference type="EnsemblMetazoa" id="CLYHEMT012781.1">
    <property type="protein sequence ID" value="CLYHEMP012781.1"/>
    <property type="gene ID" value="CLYHEMG012781"/>
</dbReference>
<protein>
    <submittedName>
        <fullName evidence="3">Uncharacterized protein</fullName>
    </submittedName>
</protein>
<keyword evidence="2" id="KW-0812">Transmembrane</keyword>
<evidence type="ECO:0000256" key="1">
    <source>
        <dbReference type="SAM" id="MobiDB-lite"/>
    </source>
</evidence>
<feature type="transmembrane region" description="Helical" evidence="2">
    <location>
        <begin position="232"/>
        <end position="258"/>
    </location>
</feature>
<feature type="region of interest" description="Disordered" evidence="1">
    <location>
        <begin position="1"/>
        <end position="28"/>
    </location>
</feature>
<feature type="transmembrane region" description="Helical" evidence="2">
    <location>
        <begin position="178"/>
        <end position="197"/>
    </location>
</feature>
<feature type="transmembrane region" description="Helical" evidence="2">
    <location>
        <begin position="522"/>
        <end position="540"/>
    </location>
</feature>
<proteinExistence type="predicted"/>
<dbReference type="RefSeq" id="XP_066936661.1">
    <property type="nucleotide sequence ID" value="XM_067080560.1"/>
</dbReference>
<keyword evidence="4" id="KW-1185">Reference proteome</keyword>
<evidence type="ECO:0000313" key="3">
    <source>
        <dbReference type="EnsemblMetazoa" id="CLYHEMP012781.1"/>
    </source>
</evidence>
<dbReference type="Proteomes" id="UP000594262">
    <property type="component" value="Unplaced"/>
</dbReference>
<name>A0A7M5WT78_9CNID</name>
<feature type="compositionally biased region" description="Acidic residues" evidence="1">
    <location>
        <begin position="1"/>
        <end position="14"/>
    </location>
</feature>
<feature type="transmembrane region" description="Helical" evidence="2">
    <location>
        <begin position="206"/>
        <end position="226"/>
    </location>
</feature>
<keyword evidence="2" id="KW-0472">Membrane</keyword>
<feature type="compositionally biased region" description="Basic and acidic residues" evidence="1">
    <location>
        <begin position="15"/>
        <end position="28"/>
    </location>
</feature>
<evidence type="ECO:0000313" key="4">
    <source>
        <dbReference type="Proteomes" id="UP000594262"/>
    </source>
</evidence>
<feature type="transmembrane region" description="Helical" evidence="2">
    <location>
        <begin position="128"/>
        <end position="149"/>
    </location>
</feature>
<evidence type="ECO:0000256" key="2">
    <source>
        <dbReference type="SAM" id="Phobius"/>
    </source>
</evidence>